<dbReference type="InterPro" id="IPR050192">
    <property type="entry name" value="CopG/NikR_regulator"/>
</dbReference>
<evidence type="ECO:0000259" key="10">
    <source>
        <dbReference type="Pfam" id="PF08753"/>
    </source>
</evidence>
<name>A0A5C6U1W0_9BURK</name>
<dbReference type="Pfam" id="PF08753">
    <property type="entry name" value="NikR_C"/>
    <property type="match status" value="1"/>
</dbReference>
<evidence type="ECO:0000256" key="2">
    <source>
        <dbReference type="ARBA" id="ARBA00022596"/>
    </source>
</evidence>
<dbReference type="Gene3D" id="1.10.1220.10">
    <property type="entry name" value="Met repressor-like"/>
    <property type="match status" value="1"/>
</dbReference>
<comment type="function">
    <text evidence="7">Transcriptional regulator.</text>
</comment>
<comment type="similarity">
    <text evidence="1 7">Belongs to the transcriptional regulatory CopG/NikR family.</text>
</comment>
<keyword evidence="3 7" id="KW-0479">Metal-binding</keyword>
<dbReference type="InterPro" id="IPR013321">
    <property type="entry name" value="Arc_rbn_hlx_hlx"/>
</dbReference>
<evidence type="ECO:0000256" key="3">
    <source>
        <dbReference type="ARBA" id="ARBA00022723"/>
    </source>
</evidence>
<dbReference type="CDD" id="cd22231">
    <property type="entry name" value="RHH_NikR_HicB-like"/>
    <property type="match status" value="1"/>
</dbReference>
<dbReference type="GO" id="GO:0003700">
    <property type="term" value="F:DNA-binding transcription factor activity"/>
    <property type="evidence" value="ECO:0007669"/>
    <property type="project" value="UniProtKB-UniRule"/>
</dbReference>
<keyword evidence="6 7" id="KW-0804">Transcription</keyword>
<dbReference type="InterPro" id="IPR027271">
    <property type="entry name" value="Acetolactate_synth/TF_NikR_C"/>
</dbReference>
<reference evidence="11 12" key="1">
    <citation type="submission" date="2019-08" db="EMBL/GenBank/DDBJ databases">
        <authorList>
            <person name="Khan S.A."/>
            <person name="Jeon C.O."/>
            <person name="Jeong S.E."/>
        </authorList>
    </citation>
    <scope>NUCLEOTIDE SEQUENCE [LARGE SCALE GENOMIC DNA]</scope>
    <source>
        <strain evidence="12">IMCC1728</strain>
    </source>
</reference>
<keyword evidence="4 7" id="KW-0805">Transcription regulation</keyword>
<feature type="binding site" evidence="7">
    <location>
        <position position="90"/>
    </location>
    <ligand>
        <name>Ni(2+)</name>
        <dbReference type="ChEBI" id="CHEBI:49786"/>
    </ligand>
</feature>
<feature type="compositionally biased region" description="Basic and acidic residues" evidence="8">
    <location>
        <begin position="140"/>
        <end position="155"/>
    </location>
</feature>
<dbReference type="InterPro" id="IPR022988">
    <property type="entry name" value="Ni_resp_reg_NikR"/>
</dbReference>
<dbReference type="InterPro" id="IPR010985">
    <property type="entry name" value="Ribbon_hlx_hlx"/>
</dbReference>
<feature type="binding site" evidence="7">
    <location>
        <position position="96"/>
    </location>
    <ligand>
        <name>Ni(2+)</name>
        <dbReference type="ChEBI" id="CHEBI:49786"/>
    </ligand>
</feature>
<evidence type="ECO:0000259" key="9">
    <source>
        <dbReference type="Pfam" id="PF01402"/>
    </source>
</evidence>
<feature type="binding site" evidence="7">
    <location>
        <position position="77"/>
    </location>
    <ligand>
        <name>Ni(2+)</name>
        <dbReference type="ChEBI" id="CHEBI:49786"/>
    </ligand>
</feature>
<evidence type="ECO:0000256" key="4">
    <source>
        <dbReference type="ARBA" id="ARBA00023015"/>
    </source>
</evidence>
<dbReference type="PANTHER" id="PTHR34719">
    <property type="entry name" value="NICKEL-RESPONSIVE REGULATOR"/>
    <property type="match status" value="1"/>
</dbReference>
<organism evidence="11 12">
    <name type="scientific">Piscinibacter aquaticus</name>
    <dbReference type="NCBI Taxonomy" id="392597"/>
    <lineage>
        <taxon>Bacteria</taxon>
        <taxon>Pseudomonadati</taxon>
        <taxon>Pseudomonadota</taxon>
        <taxon>Betaproteobacteria</taxon>
        <taxon>Burkholderiales</taxon>
        <taxon>Sphaerotilaceae</taxon>
        <taxon>Piscinibacter</taxon>
    </lineage>
</organism>
<comment type="caution">
    <text evidence="11">The sequence shown here is derived from an EMBL/GenBank/DDBJ whole genome shotgun (WGS) entry which is preliminary data.</text>
</comment>
<dbReference type="GO" id="GO:0010045">
    <property type="term" value="P:response to nickel cation"/>
    <property type="evidence" value="ECO:0007669"/>
    <property type="project" value="InterPro"/>
</dbReference>
<feature type="domain" description="Transcription factor NikR nickel binding C-terminal" evidence="10">
    <location>
        <begin position="54"/>
        <end position="130"/>
    </location>
</feature>
<dbReference type="Gene3D" id="3.30.70.1150">
    <property type="entry name" value="ACT-like. Chain A, domain 2"/>
    <property type="match status" value="1"/>
</dbReference>
<gene>
    <name evidence="11" type="primary">nikR</name>
    <name evidence="11" type="ORF">FSC37_15940</name>
</gene>
<dbReference type="PANTHER" id="PTHR34719:SF2">
    <property type="entry name" value="NICKEL-RESPONSIVE REGULATOR"/>
    <property type="match status" value="1"/>
</dbReference>
<evidence type="ECO:0000313" key="12">
    <source>
        <dbReference type="Proteomes" id="UP000321832"/>
    </source>
</evidence>
<dbReference type="InterPro" id="IPR014864">
    <property type="entry name" value="TF_NikR_Ni-bd_C"/>
</dbReference>
<dbReference type="AlphaFoldDB" id="A0A5C6U1W0"/>
<feature type="region of interest" description="Disordered" evidence="8">
    <location>
        <begin position="137"/>
        <end position="163"/>
    </location>
</feature>
<sequence>MKRLTMSLDDELAEAFEGLVRARGYENRSEAFRDLMRRDLDDVRLRDRPEEPCVATLSYVYNHHQRQLAMRLTDLQHEHHELTVSTTHAHLDHDHCIETVILRGRTADVRAFADSVASQAGVSHGNLHLVPMAVRHSHGHEHLEPATAHPGEHGKRSSARRRA</sequence>
<dbReference type="InterPro" id="IPR045865">
    <property type="entry name" value="ACT-like_dom_sf"/>
</dbReference>
<proteinExistence type="inferred from homology"/>
<dbReference type="GO" id="GO:0016151">
    <property type="term" value="F:nickel cation binding"/>
    <property type="evidence" value="ECO:0007669"/>
    <property type="project" value="UniProtKB-UniRule"/>
</dbReference>
<evidence type="ECO:0000256" key="6">
    <source>
        <dbReference type="ARBA" id="ARBA00023163"/>
    </source>
</evidence>
<evidence type="ECO:0000313" key="11">
    <source>
        <dbReference type="EMBL" id="TXC66759.1"/>
    </source>
</evidence>
<evidence type="ECO:0000256" key="1">
    <source>
        <dbReference type="ARBA" id="ARBA00008478"/>
    </source>
</evidence>
<keyword evidence="5 7" id="KW-0238">DNA-binding</keyword>
<dbReference type="Proteomes" id="UP000321832">
    <property type="component" value="Unassembled WGS sequence"/>
</dbReference>
<dbReference type="EMBL" id="VOPW01000001">
    <property type="protein sequence ID" value="TXC66759.1"/>
    <property type="molecule type" value="Genomic_DNA"/>
</dbReference>
<evidence type="ECO:0000256" key="5">
    <source>
        <dbReference type="ARBA" id="ARBA00023125"/>
    </source>
</evidence>
<dbReference type="NCBIfam" id="NF003381">
    <property type="entry name" value="PRK04460.1"/>
    <property type="match status" value="1"/>
</dbReference>
<feature type="binding site" evidence="7">
    <location>
        <position position="88"/>
    </location>
    <ligand>
        <name>Ni(2+)</name>
        <dbReference type="ChEBI" id="CHEBI:49786"/>
    </ligand>
</feature>
<feature type="domain" description="Ribbon-helix-helix protein CopG" evidence="9">
    <location>
        <begin position="2"/>
        <end position="39"/>
    </location>
</feature>
<accession>A0A5C6U1W0</accession>
<keyword evidence="2 7" id="KW-0533">Nickel</keyword>
<dbReference type="SUPFAM" id="SSF47598">
    <property type="entry name" value="Ribbon-helix-helix"/>
    <property type="match status" value="1"/>
</dbReference>
<dbReference type="NCBIfam" id="NF002815">
    <property type="entry name" value="PRK02967.1"/>
    <property type="match status" value="1"/>
</dbReference>
<dbReference type="SUPFAM" id="SSF55021">
    <property type="entry name" value="ACT-like"/>
    <property type="match status" value="1"/>
</dbReference>
<dbReference type="GO" id="GO:0003677">
    <property type="term" value="F:DNA binding"/>
    <property type="evidence" value="ECO:0007669"/>
    <property type="project" value="UniProtKB-KW"/>
</dbReference>
<comment type="cofactor">
    <cofactor evidence="7">
        <name>Ni(2+)</name>
        <dbReference type="ChEBI" id="CHEBI:49786"/>
    </cofactor>
    <text evidence="7">Binds 1 nickel ion per subunit.</text>
</comment>
<evidence type="ECO:0000256" key="8">
    <source>
        <dbReference type="SAM" id="MobiDB-lite"/>
    </source>
</evidence>
<dbReference type="InterPro" id="IPR002145">
    <property type="entry name" value="CopG"/>
</dbReference>
<dbReference type="HAMAP" id="MF_00476">
    <property type="entry name" value="NikR"/>
    <property type="match status" value="1"/>
</dbReference>
<evidence type="ECO:0000256" key="7">
    <source>
        <dbReference type="HAMAP-Rule" id="MF_00476"/>
    </source>
</evidence>
<keyword evidence="12" id="KW-1185">Reference proteome</keyword>
<protein>
    <recommendedName>
        <fullName evidence="7">Putative nickel-responsive regulator</fullName>
    </recommendedName>
</protein>
<dbReference type="Pfam" id="PF01402">
    <property type="entry name" value="RHH_1"/>
    <property type="match status" value="1"/>
</dbReference>